<protein>
    <submittedName>
        <fullName evidence="2 3">Uncharacterized protein</fullName>
    </submittedName>
</protein>
<keyword evidence="4" id="KW-1185">Reference proteome</keyword>
<organism evidence="2">
    <name type="scientific">Guillardia theta (strain CCMP2712)</name>
    <name type="common">Cryptophyte</name>
    <dbReference type="NCBI Taxonomy" id="905079"/>
    <lineage>
        <taxon>Eukaryota</taxon>
        <taxon>Cryptophyceae</taxon>
        <taxon>Pyrenomonadales</taxon>
        <taxon>Geminigeraceae</taxon>
        <taxon>Guillardia</taxon>
    </lineage>
</organism>
<gene>
    <name evidence="2" type="ORF">GUITHDRAFT_98989</name>
</gene>
<feature type="region of interest" description="Disordered" evidence="1">
    <location>
        <begin position="129"/>
        <end position="153"/>
    </location>
</feature>
<dbReference type="KEGG" id="gtt:GUITHDRAFT_98989"/>
<dbReference type="EnsemblProtists" id="EKX55209">
    <property type="protein sequence ID" value="EKX55209"/>
    <property type="gene ID" value="GUITHDRAFT_98989"/>
</dbReference>
<dbReference type="HOGENOM" id="CLU_744849_0_0_1"/>
<reference evidence="3" key="3">
    <citation type="submission" date="2015-06" db="UniProtKB">
        <authorList>
            <consortium name="EnsemblProtists"/>
        </authorList>
    </citation>
    <scope>IDENTIFICATION</scope>
</reference>
<evidence type="ECO:0000313" key="3">
    <source>
        <dbReference type="EnsemblProtists" id="EKX55209"/>
    </source>
</evidence>
<dbReference type="RefSeq" id="XP_005842189.1">
    <property type="nucleotide sequence ID" value="XM_005842132.1"/>
</dbReference>
<evidence type="ECO:0000313" key="4">
    <source>
        <dbReference type="Proteomes" id="UP000011087"/>
    </source>
</evidence>
<reference evidence="2 4" key="1">
    <citation type="journal article" date="2012" name="Nature">
        <title>Algal genomes reveal evolutionary mosaicism and the fate of nucleomorphs.</title>
        <authorList>
            <consortium name="DOE Joint Genome Institute"/>
            <person name="Curtis B.A."/>
            <person name="Tanifuji G."/>
            <person name="Burki F."/>
            <person name="Gruber A."/>
            <person name="Irimia M."/>
            <person name="Maruyama S."/>
            <person name="Arias M.C."/>
            <person name="Ball S.G."/>
            <person name="Gile G.H."/>
            <person name="Hirakawa Y."/>
            <person name="Hopkins J.F."/>
            <person name="Kuo A."/>
            <person name="Rensing S.A."/>
            <person name="Schmutz J."/>
            <person name="Symeonidi A."/>
            <person name="Elias M."/>
            <person name="Eveleigh R.J."/>
            <person name="Herman E.K."/>
            <person name="Klute M.J."/>
            <person name="Nakayama T."/>
            <person name="Obornik M."/>
            <person name="Reyes-Prieto A."/>
            <person name="Armbrust E.V."/>
            <person name="Aves S.J."/>
            <person name="Beiko R.G."/>
            <person name="Coutinho P."/>
            <person name="Dacks J.B."/>
            <person name="Durnford D.G."/>
            <person name="Fast N.M."/>
            <person name="Green B.R."/>
            <person name="Grisdale C.J."/>
            <person name="Hempel F."/>
            <person name="Henrissat B."/>
            <person name="Hoppner M.P."/>
            <person name="Ishida K."/>
            <person name="Kim E."/>
            <person name="Koreny L."/>
            <person name="Kroth P.G."/>
            <person name="Liu Y."/>
            <person name="Malik S.B."/>
            <person name="Maier U.G."/>
            <person name="McRose D."/>
            <person name="Mock T."/>
            <person name="Neilson J.A."/>
            <person name="Onodera N.T."/>
            <person name="Poole A.M."/>
            <person name="Pritham E.J."/>
            <person name="Richards T.A."/>
            <person name="Rocap G."/>
            <person name="Roy S.W."/>
            <person name="Sarai C."/>
            <person name="Schaack S."/>
            <person name="Shirato S."/>
            <person name="Slamovits C.H."/>
            <person name="Spencer D.F."/>
            <person name="Suzuki S."/>
            <person name="Worden A.Z."/>
            <person name="Zauner S."/>
            <person name="Barry K."/>
            <person name="Bell C."/>
            <person name="Bharti A.K."/>
            <person name="Crow J.A."/>
            <person name="Grimwood J."/>
            <person name="Kramer R."/>
            <person name="Lindquist E."/>
            <person name="Lucas S."/>
            <person name="Salamov A."/>
            <person name="McFadden G.I."/>
            <person name="Lane C.E."/>
            <person name="Keeling P.J."/>
            <person name="Gray M.W."/>
            <person name="Grigoriev I.V."/>
            <person name="Archibald J.M."/>
        </authorList>
    </citation>
    <scope>NUCLEOTIDE SEQUENCE</scope>
    <source>
        <strain evidence="2 4">CCMP2712</strain>
    </source>
</reference>
<sequence length="372" mass="40193">MIAIKKGPTPAVGYTGHIPSLRNADVPPGKSFSWLADQRDRLVKEGTGTWSGAPSKNQSSWMTNYSAFHNVYTYPDSHFKSNGMQRSPSFKYFVGANTKLTDEMKAIGEPTPPPVLSSAVQPDVKKLDLSRVTRGENLSGSSRPGTSPARSGKQLFMGWTGRAGAMAGWTGHLPQKQSNTYNVGLTHAAAYENVQARKDPQDFHVRSGTPIAGLSAFVPRAKDLSPGLSHRQVCRSARSYQGEDPRYAPEKSFTARFGQSDRVRPETARTARPSDSDFNARKVIVGSKVVTVNAKTGEAKTGGFNINSFANESAGGRSKNPIPKMKINSDGLVQLNPNAKANLYIDYFAILRAASDGSIGHIRSPSCSRSLC</sequence>
<name>L1K3N1_GUITC</name>
<feature type="compositionally biased region" description="Polar residues" evidence="1">
    <location>
        <begin position="136"/>
        <end position="149"/>
    </location>
</feature>
<dbReference type="AlphaFoldDB" id="L1K3N1"/>
<dbReference type="GeneID" id="17311969"/>
<evidence type="ECO:0000313" key="2">
    <source>
        <dbReference type="EMBL" id="EKX55209.1"/>
    </source>
</evidence>
<accession>L1K3N1</accession>
<proteinExistence type="predicted"/>
<reference evidence="4" key="2">
    <citation type="submission" date="2012-11" db="EMBL/GenBank/DDBJ databases">
        <authorList>
            <person name="Kuo A."/>
            <person name="Curtis B.A."/>
            <person name="Tanifuji G."/>
            <person name="Burki F."/>
            <person name="Gruber A."/>
            <person name="Irimia M."/>
            <person name="Maruyama S."/>
            <person name="Arias M.C."/>
            <person name="Ball S.G."/>
            <person name="Gile G.H."/>
            <person name="Hirakawa Y."/>
            <person name="Hopkins J.F."/>
            <person name="Rensing S.A."/>
            <person name="Schmutz J."/>
            <person name="Symeonidi A."/>
            <person name="Elias M."/>
            <person name="Eveleigh R.J."/>
            <person name="Herman E.K."/>
            <person name="Klute M.J."/>
            <person name="Nakayama T."/>
            <person name="Obornik M."/>
            <person name="Reyes-Prieto A."/>
            <person name="Armbrust E.V."/>
            <person name="Aves S.J."/>
            <person name="Beiko R.G."/>
            <person name="Coutinho P."/>
            <person name="Dacks J.B."/>
            <person name="Durnford D.G."/>
            <person name="Fast N.M."/>
            <person name="Green B.R."/>
            <person name="Grisdale C."/>
            <person name="Hempe F."/>
            <person name="Henrissat B."/>
            <person name="Hoppner M.P."/>
            <person name="Ishida K.-I."/>
            <person name="Kim E."/>
            <person name="Koreny L."/>
            <person name="Kroth P.G."/>
            <person name="Liu Y."/>
            <person name="Malik S.-B."/>
            <person name="Maier U.G."/>
            <person name="McRose D."/>
            <person name="Mock T."/>
            <person name="Neilson J.A."/>
            <person name="Onodera N.T."/>
            <person name="Poole A.M."/>
            <person name="Pritham E.J."/>
            <person name="Richards T.A."/>
            <person name="Rocap G."/>
            <person name="Roy S.W."/>
            <person name="Sarai C."/>
            <person name="Schaack S."/>
            <person name="Shirato S."/>
            <person name="Slamovits C.H."/>
            <person name="Spencer D.F."/>
            <person name="Suzuki S."/>
            <person name="Worden A.Z."/>
            <person name="Zauner S."/>
            <person name="Barry K."/>
            <person name="Bell C."/>
            <person name="Bharti A.K."/>
            <person name="Crow J.A."/>
            <person name="Grimwood J."/>
            <person name="Kramer R."/>
            <person name="Lindquist E."/>
            <person name="Lucas S."/>
            <person name="Salamov A."/>
            <person name="McFadden G.I."/>
            <person name="Lane C.E."/>
            <person name="Keeling P.J."/>
            <person name="Gray M.W."/>
            <person name="Grigoriev I.V."/>
            <person name="Archibald J.M."/>
        </authorList>
    </citation>
    <scope>NUCLEOTIDE SEQUENCE</scope>
    <source>
        <strain evidence="4">CCMP2712</strain>
    </source>
</reference>
<dbReference type="PaxDb" id="55529-EKX55209"/>
<dbReference type="Proteomes" id="UP000011087">
    <property type="component" value="Unassembled WGS sequence"/>
</dbReference>
<evidence type="ECO:0000256" key="1">
    <source>
        <dbReference type="SAM" id="MobiDB-lite"/>
    </source>
</evidence>
<dbReference type="EMBL" id="JH992965">
    <property type="protein sequence ID" value="EKX55209.1"/>
    <property type="molecule type" value="Genomic_DNA"/>
</dbReference>